<evidence type="ECO:0008006" key="5">
    <source>
        <dbReference type="Google" id="ProtNLM"/>
    </source>
</evidence>
<organism evidence="3 4">
    <name type="scientific">Pyrocoelia pectoralis</name>
    <dbReference type="NCBI Taxonomy" id="417401"/>
    <lineage>
        <taxon>Eukaryota</taxon>
        <taxon>Metazoa</taxon>
        <taxon>Ecdysozoa</taxon>
        <taxon>Arthropoda</taxon>
        <taxon>Hexapoda</taxon>
        <taxon>Insecta</taxon>
        <taxon>Pterygota</taxon>
        <taxon>Neoptera</taxon>
        <taxon>Endopterygota</taxon>
        <taxon>Coleoptera</taxon>
        <taxon>Polyphaga</taxon>
        <taxon>Elateriformia</taxon>
        <taxon>Elateroidea</taxon>
        <taxon>Lampyridae</taxon>
        <taxon>Lampyrinae</taxon>
        <taxon>Pyrocoelia</taxon>
    </lineage>
</organism>
<gene>
    <name evidence="3" type="ORF">RI129_004113</name>
</gene>
<evidence type="ECO:0000313" key="3">
    <source>
        <dbReference type="EMBL" id="KAK5645649.1"/>
    </source>
</evidence>
<dbReference type="PANTHER" id="PTHR46609">
    <property type="entry name" value="EXONUCLEASE, PHAGE-TYPE/RECB, C-TERMINAL DOMAIN-CONTAINING PROTEIN"/>
    <property type="match status" value="1"/>
</dbReference>
<evidence type="ECO:0000313" key="4">
    <source>
        <dbReference type="Proteomes" id="UP001329430"/>
    </source>
</evidence>
<feature type="domain" description="Mutator-like transposase" evidence="2">
    <location>
        <begin position="14"/>
        <end position="286"/>
    </location>
</feature>
<comment type="caution">
    <text evidence="3">The sequence shown here is derived from an EMBL/GenBank/DDBJ whole genome shotgun (WGS) entry which is preliminary data.</text>
</comment>
<dbReference type="InterPro" id="IPR011604">
    <property type="entry name" value="PDDEXK-like_dom_sf"/>
</dbReference>
<dbReference type="SUPFAM" id="SSF52980">
    <property type="entry name" value="Restriction endonuclease-like"/>
    <property type="match status" value="1"/>
</dbReference>
<dbReference type="AlphaFoldDB" id="A0AAN7VKU8"/>
<evidence type="ECO:0000259" key="2">
    <source>
        <dbReference type="Pfam" id="PF20700"/>
    </source>
</evidence>
<dbReference type="Proteomes" id="UP001329430">
    <property type="component" value="Chromosome 3"/>
</dbReference>
<dbReference type="Pfam" id="PF09588">
    <property type="entry name" value="YqaJ"/>
    <property type="match status" value="1"/>
</dbReference>
<evidence type="ECO:0000259" key="1">
    <source>
        <dbReference type="Pfam" id="PF09588"/>
    </source>
</evidence>
<dbReference type="PANTHER" id="PTHR46609:SF8">
    <property type="entry name" value="YQAJ VIRAL RECOMBINASE DOMAIN-CONTAINING PROTEIN"/>
    <property type="match status" value="1"/>
</dbReference>
<dbReference type="CDD" id="cd22343">
    <property type="entry name" value="PDDEXK_lambda_exonuclease-like"/>
    <property type="match status" value="1"/>
</dbReference>
<dbReference type="InterPro" id="IPR019080">
    <property type="entry name" value="YqaJ_viral_recombinase"/>
</dbReference>
<keyword evidence="4" id="KW-1185">Reference proteome</keyword>
<dbReference type="InterPro" id="IPR011335">
    <property type="entry name" value="Restrct_endonuc-II-like"/>
</dbReference>
<accession>A0AAN7VKU8</accession>
<dbReference type="EMBL" id="JAVRBK010000003">
    <property type="protein sequence ID" value="KAK5645649.1"/>
    <property type="molecule type" value="Genomic_DNA"/>
</dbReference>
<name>A0AAN7VKU8_9COLE</name>
<dbReference type="InterPro" id="IPR051703">
    <property type="entry name" value="NF-kappa-B_Signaling_Reg"/>
</dbReference>
<dbReference type="InterPro" id="IPR049012">
    <property type="entry name" value="Mutator_transp_dom"/>
</dbReference>
<dbReference type="GO" id="GO:0006281">
    <property type="term" value="P:DNA repair"/>
    <property type="evidence" value="ECO:0007669"/>
    <property type="project" value="UniProtKB-ARBA"/>
</dbReference>
<dbReference type="Gene3D" id="3.90.320.10">
    <property type="match status" value="1"/>
</dbReference>
<protein>
    <recommendedName>
        <fullName evidence="5">YqaJ viral recombinase domain-containing protein</fullName>
    </recommendedName>
</protein>
<proteinExistence type="predicted"/>
<feature type="domain" description="YqaJ viral recombinase" evidence="1">
    <location>
        <begin position="475"/>
        <end position="617"/>
    </location>
</feature>
<dbReference type="Pfam" id="PF20700">
    <property type="entry name" value="Mutator"/>
    <property type="match status" value="1"/>
</dbReference>
<reference evidence="3 4" key="1">
    <citation type="journal article" date="2024" name="Insects">
        <title>An Improved Chromosome-Level Genome Assembly of the Firefly Pyrocoelia pectoralis.</title>
        <authorList>
            <person name="Fu X."/>
            <person name="Meyer-Rochow V.B."/>
            <person name="Ballantyne L."/>
            <person name="Zhu X."/>
        </authorList>
    </citation>
    <scope>NUCLEOTIDE SEQUENCE [LARGE SCALE GENOMIC DNA]</scope>
    <source>
        <strain evidence="3">XCY_ONT2</strain>
    </source>
</reference>
<sequence length="693" mass="79875">MCNEQFKIDTSDGNVNKDAVVAMMSIGSGFSHLEQVTSSLEIPCMSARMYDSLHDEVAEAWEATSLKSMREAAEEEKEFAIRDQNVDRNGIPLITVVADGTWSKRSYHTNFNALSVLFLGVRNKFCTVCKIAETVGDTPKNHKCYKNWSGSSAAMEADIIAEGFSKSLQMYGLIYEKLIADGDSNCYKKILDTNPYETVAVQKIECKNHLLRNFSRKIRELIKDTSAGPLQNQLRLRWAICKAIAHRKAEQVQFPAKVNNLKKDIRNCVSHVFGEHKNCQTLEYFCKEPPIADGSIVSDLRQTDLYDKLESFTNVLVHHAASLIHDVDNNTVEQFNSIIAKYVGGKRVNYTKKRSYKSRCDAAVVAHNTKRPLYTMKQYFSNGVSPGRYAIKIEQRRLIKNERKRQKPKQTRFRTKENCGSGANNKNYGEFCEKPDMQEDEYESAKEHFLKNLSKTEYEIEEIERATQIQQCSMWYLERRKRLTASKFGDVCRKRDSTSCRVLVDSIIYPKHFFSHACEYGKTNERHAKAAVERIIGSKIQSCGLFIDRIHPFLAASPDGLIGDRGILEVKCPWSSRDMTPEEGISKKKIPFWTNGNINEKHKWFYQMQGQLHITQREYCLFAVWTPHGVKTETIFKDDNFWENQMEQKLTSFYMDCLLPELVDPRKVRNMPIRDPETILRAIENRKRKCDTN</sequence>